<keyword evidence="8 12" id="KW-0812">Transmembrane</keyword>
<dbReference type="PANTHER" id="PTHR11048">
    <property type="entry name" value="PRENYLTRANSFERASES"/>
    <property type="match status" value="1"/>
</dbReference>
<evidence type="ECO:0000256" key="5">
    <source>
        <dbReference type="ARBA" id="ARBA00022519"/>
    </source>
</evidence>
<dbReference type="Gene3D" id="1.20.120.1780">
    <property type="entry name" value="UbiA prenyltransferase"/>
    <property type="match status" value="1"/>
</dbReference>
<dbReference type="EMBL" id="CP097966">
    <property type="protein sequence ID" value="URQ63086.1"/>
    <property type="molecule type" value="Genomic_DNA"/>
</dbReference>
<evidence type="ECO:0000313" key="13">
    <source>
        <dbReference type="EMBL" id="URQ63086.1"/>
    </source>
</evidence>
<comment type="cofactor">
    <cofactor evidence="1">
        <name>Mg(2+)</name>
        <dbReference type="ChEBI" id="CHEBI:18420"/>
    </cofactor>
</comment>
<dbReference type="InterPro" id="IPR030470">
    <property type="entry name" value="UbiA_prenylTrfase_CS"/>
</dbReference>
<dbReference type="Gene3D" id="1.10.357.140">
    <property type="entry name" value="UbiA prenyltransferase"/>
    <property type="match status" value="1"/>
</dbReference>
<evidence type="ECO:0000256" key="2">
    <source>
        <dbReference type="ARBA" id="ARBA00004141"/>
    </source>
</evidence>
<dbReference type="InterPro" id="IPR039653">
    <property type="entry name" value="Prenyltransferase"/>
</dbReference>
<evidence type="ECO:0000256" key="11">
    <source>
        <dbReference type="ARBA" id="ARBA00034524"/>
    </source>
</evidence>
<evidence type="ECO:0000256" key="4">
    <source>
        <dbReference type="ARBA" id="ARBA00022475"/>
    </source>
</evidence>
<comment type="similarity">
    <text evidence="3">Belongs to the UbiA prenyltransferase family.</text>
</comment>
<keyword evidence="7" id="KW-0831">Ubiquinone biosynthesis</keyword>
<evidence type="ECO:0000256" key="8">
    <source>
        <dbReference type="ARBA" id="ARBA00022692"/>
    </source>
</evidence>
<evidence type="ECO:0000256" key="3">
    <source>
        <dbReference type="ARBA" id="ARBA00005985"/>
    </source>
</evidence>
<dbReference type="GO" id="GO:0006744">
    <property type="term" value="P:ubiquinone biosynthetic process"/>
    <property type="evidence" value="ECO:0007669"/>
    <property type="project" value="UniProtKB-KW"/>
</dbReference>
<comment type="subcellular location">
    <subcellularLocation>
        <location evidence="2">Membrane</location>
        <topology evidence="2">Multi-pass membrane protein</topology>
    </subcellularLocation>
</comment>
<proteinExistence type="inferred from homology"/>
<keyword evidence="6" id="KW-0808">Transferase</keyword>
<evidence type="ECO:0000256" key="10">
    <source>
        <dbReference type="ARBA" id="ARBA00023136"/>
    </source>
</evidence>
<keyword evidence="4" id="KW-1003">Cell membrane</keyword>
<keyword evidence="5" id="KW-0997">Cell inner membrane</keyword>
<reference evidence="13" key="1">
    <citation type="submission" date="2022-05" db="EMBL/GenBank/DDBJ databases">
        <title>Single-amplified genomics reveal most streamlined microbe among free-living bacteria.</title>
        <authorList>
            <person name="Roda-Garcia J."/>
            <person name="Haro-Moreno J.M."/>
            <person name="Rodriguez-Valera F."/>
            <person name="Almagro-Moreno S."/>
            <person name="Lopez-Perez M."/>
        </authorList>
    </citation>
    <scope>NUCLEOTIDE SEQUENCE</scope>
    <source>
        <strain evidence="13">TMED112-D2-2</strain>
    </source>
</reference>
<evidence type="ECO:0000256" key="9">
    <source>
        <dbReference type="ARBA" id="ARBA00022989"/>
    </source>
</evidence>
<sequence length="282" mass="32534">MNKLNAYLNLIRFYNPIGFWLLLWPGMWGLFMSENFEIKHFAIVLVGAFLTRSLGCAINDYFDIGFDSQVKRTKNRPLANKTLSKVEALICIIFLGMMCLFILYLTNLFVILFVLLVAAPLIIFYPLTKRFLPIPQLFLGLTFGLSLPISYAIVEQNISFDILLMYLACVCWITAYDSLYAMNDIEDDKKISINSLPIFFGQNRYIAIQVFFGIFLAIMFFISFKNSLSILSIGIFFIIYQIYFQIKLSKSGQHFEAFQSNSHIGLVIATLIFLENHHDLLY</sequence>
<accession>A0A9Q8TY00</accession>
<dbReference type="PROSITE" id="PS00943">
    <property type="entry name" value="UBIA"/>
    <property type="match status" value="1"/>
</dbReference>
<dbReference type="FunFam" id="1.20.120.1780:FF:000001">
    <property type="entry name" value="4-hydroxybenzoate octaprenyltransferase"/>
    <property type="match status" value="1"/>
</dbReference>
<name>A0A9Q8TY00_9GAMM</name>
<gene>
    <name evidence="13" type="ORF">M9B40_05020</name>
</gene>
<feature type="transmembrane region" description="Helical" evidence="12">
    <location>
        <begin position="38"/>
        <end position="62"/>
    </location>
</feature>
<evidence type="ECO:0000256" key="6">
    <source>
        <dbReference type="ARBA" id="ARBA00022679"/>
    </source>
</evidence>
<keyword evidence="14" id="KW-1185">Reference proteome</keyword>
<dbReference type="EC" id="2.5.1.39" evidence="11"/>
<dbReference type="GO" id="GO:0005886">
    <property type="term" value="C:plasma membrane"/>
    <property type="evidence" value="ECO:0007669"/>
    <property type="project" value="TreeGrafter"/>
</dbReference>
<evidence type="ECO:0000313" key="14">
    <source>
        <dbReference type="Proteomes" id="UP001056381"/>
    </source>
</evidence>
<dbReference type="AlphaFoldDB" id="A0A9Q8TY00"/>
<feature type="transmembrane region" description="Helical" evidence="12">
    <location>
        <begin position="160"/>
        <end position="182"/>
    </location>
</feature>
<evidence type="ECO:0000256" key="12">
    <source>
        <dbReference type="SAM" id="Phobius"/>
    </source>
</evidence>
<organism evidence="13 14">
    <name type="scientific">SAR86 cluster bacterium</name>
    <dbReference type="NCBI Taxonomy" id="2030880"/>
    <lineage>
        <taxon>Bacteria</taxon>
        <taxon>Pseudomonadati</taxon>
        <taxon>Pseudomonadota</taxon>
        <taxon>Gammaproteobacteria</taxon>
        <taxon>SAR86 cluster</taxon>
    </lineage>
</organism>
<keyword evidence="10 12" id="KW-0472">Membrane</keyword>
<dbReference type="PANTHER" id="PTHR11048:SF28">
    <property type="entry name" value="4-HYDROXYBENZOATE POLYPRENYLTRANSFERASE, MITOCHONDRIAL"/>
    <property type="match status" value="1"/>
</dbReference>
<feature type="transmembrane region" description="Helical" evidence="12">
    <location>
        <begin position="109"/>
        <end position="127"/>
    </location>
</feature>
<evidence type="ECO:0000256" key="7">
    <source>
        <dbReference type="ARBA" id="ARBA00022688"/>
    </source>
</evidence>
<feature type="transmembrane region" description="Helical" evidence="12">
    <location>
        <begin position="228"/>
        <end position="246"/>
    </location>
</feature>
<dbReference type="CDD" id="cd13959">
    <property type="entry name" value="PT_UbiA_COQ2"/>
    <property type="match status" value="1"/>
</dbReference>
<feature type="transmembrane region" description="Helical" evidence="12">
    <location>
        <begin position="134"/>
        <end position="154"/>
    </location>
</feature>
<dbReference type="Pfam" id="PF01040">
    <property type="entry name" value="UbiA"/>
    <property type="match status" value="1"/>
</dbReference>
<keyword evidence="9 12" id="KW-1133">Transmembrane helix</keyword>
<protein>
    <recommendedName>
        <fullName evidence="11">4-hydroxybenzoate polyprenyltransferase</fullName>
        <ecNumber evidence="11">2.5.1.39</ecNumber>
    </recommendedName>
</protein>
<dbReference type="Proteomes" id="UP001056381">
    <property type="component" value="Chromosome"/>
</dbReference>
<dbReference type="InterPro" id="IPR000537">
    <property type="entry name" value="UbiA_prenyltransferase"/>
</dbReference>
<feature type="transmembrane region" description="Helical" evidence="12">
    <location>
        <begin position="83"/>
        <end position="103"/>
    </location>
</feature>
<dbReference type="InterPro" id="IPR044878">
    <property type="entry name" value="UbiA_sf"/>
</dbReference>
<dbReference type="GO" id="GO:0008412">
    <property type="term" value="F:4-hydroxybenzoate polyprenyltransferase activity"/>
    <property type="evidence" value="ECO:0007669"/>
    <property type="project" value="UniProtKB-EC"/>
</dbReference>
<feature type="transmembrane region" description="Helical" evidence="12">
    <location>
        <begin position="203"/>
        <end position="222"/>
    </location>
</feature>
<evidence type="ECO:0000256" key="1">
    <source>
        <dbReference type="ARBA" id="ARBA00001946"/>
    </source>
</evidence>
<feature type="transmembrane region" description="Helical" evidence="12">
    <location>
        <begin position="12"/>
        <end position="32"/>
    </location>
</feature>